<evidence type="ECO:0000313" key="3">
    <source>
        <dbReference type="Proteomes" id="UP000054988"/>
    </source>
</evidence>
<comment type="caution">
    <text evidence="2">The sequence shown here is derived from an EMBL/GenBank/DDBJ whole genome shotgun (WGS) entry which is preliminary data.</text>
</comment>
<proteinExistence type="predicted"/>
<feature type="region of interest" description="Disordered" evidence="1">
    <location>
        <begin position="1"/>
        <end position="37"/>
    </location>
</feature>
<accession>A0A0W0G4P8</accession>
<sequence>MSNGTSSSSSSSTGSYHAHSMPVPPSGTGPHYTDDITYTRPFHPSPFELLFLVNTGGHNDALQNASMGQPHLQFAIDSLIRLRAQHASLNAIIEETNVYAANLTFNATATSKTPSEPTQEFRSIQGHLPTPQPLITTSTTSASVWDNENVSETMEEVERRATVEEVYKFLCALCAGWCTITPETV</sequence>
<dbReference type="Proteomes" id="UP000054988">
    <property type="component" value="Unassembled WGS sequence"/>
</dbReference>
<gene>
    <name evidence="2" type="ORF">WG66_3880</name>
</gene>
<name>A0A0W0G4P8_MONRR</name>
<organism evidence="2 3">
    <name type="scientific">Moniliophthora roreri</name>
    <name type="common">Frosty pod rot fungus</name>
    <name type="synonym">Monilia roreri</name>
    <dbReference type="NCBI Taxonomy" id="221103"/>
    <lineage>
        <taxon>Eukaryota</taxon>
        <taxon>Fungi</taxon>
        <taxon>Dikarya</taxon>
        <taxon>Basidiomycota</taxon>
        <taxon>Agaricomycotina</taxon>
        <taxon>Agaricomycetes</taxon>
        <taxon>Agaricomycetidae</taxon>
        <taxon>Agaricales</taxon>
        <taxon>Marasmiineae</taxon>
        <taxon>Marasmiaceae</taxon>
        <taxon>Moniliophthora</taxon>
    </lineage>
</organism>
<feature type="compositionally biased region" description="Low complexity" evidence="1">
    <location>
        <begin position="1"/>
        <end position="15"/>
    </location>
</feature>
<evidence type="ECO:0000256" key="1">
    <source>
        <dbReference type="SAM" id="MobiDB-lite"/>
    </source>
</evidence>
<protein>
    <submittedName>
        <fullName evidence="2">Uncharacterized protein</fullName>
    </submittedName>
</protein>
<reference evidence="2 3" key="1">
    <citation type="submission" date="2015-12" db="EMBL/GenBank/DDBJ databases">
        <title>Draft genome sequence of Moniliophthora roreri, the causal agent of frosty pod rot of cacao.</title>
        <authorList>
            <person name="Aime M.C."/>
            <person name="Diaz-Valderrama J.R."/>
            <person name="Kijpornyongpan T."/>
            <person name="Phillips-Mora W."/>
        </authorList>
    </citation>
    <scope>NUCLEOTIDE SEQUENCE [LARGE SCALE GENOMIC DNA]</scope>
    <source>
        <strain evidence="2 3">MCA 2952</strain>
    </source>
</reference>
<dbReference type="EMBL" id="LATX01001142">
    <property type="protein sequence ID" value="KTB43545.1"/>
    <property type="molecule type" value="Genomic_DNA"/>
</dbReference>
<evidence type="ECO:0000313" key="2">
    <source>
        <dbReference type="EMBL" id="KTB43545.1"/>
    </source>
</evidence>
<dbReference type="AlphaFoldDB" id="A0A0W0G4P8"/>